<dbReference type="SUPFAM" id="SSF47240">
    <property type="entry name" value="Ferritin-like"/>
    <property type="match status" value="1"/>
</dbReference>
<evidence type="ECO:0000259" key="2">
    <source>
        <dbReference type="Pfam" id="PF14530"/>
    </source>
</evidence>
<keyword evidence="4" id="KW-1185">Reference proteome</keyword>
<dbReference type="AlphaFoldDB" id="A0A9W6QID5"/>
<accession>A0A9W6QID5</accession>
<feature type="region of interest" description="Disordered" evidence="1">
    <location>
        <begin position="1"/>
        <end position="34"/>
    </location>
</feature>
<feature type="compositionally biased region" description="Low complexity" evidence="1">
    <location>
        <begin position="1"/>
        <end position="24"/>
    </location>
</feature>
<dbReference type="InterPro" id="IPR009078">
    <property type="entry name" value="Ferritin-like_SF"/>
</dbReference>
<dbReference type="EMBL" id="BSSD01000002">
    <property type="protein sequence ID" value="GLW91013.1"/>
    <property type="molecule type" value="Genomic_DNA"/>
</dbReference>
<sequence length="173" mass="17900">MTQPTQDPGTQGTQGTEVVSTSVPPTRPPLAQDTAGAVQAALGAEHAAVWVYGLVSAFLPASFDKTIGEGAQAHRSRRDTTERLIGASGATPAPAEPAYLPPKPVTNQASALELVVGAEQDCTVAWRAVLERTDDADVRTNAVAALTESAVRATRWRKAAGITPITPALPGQP</sequence>
<dbReference type="InterPro" id="IPR012347">
    <property type="entry name" value="Ferritin-like"/>
</dbReference>
<protein>
    <recommendedName>
        <fullName evidence="2">DUF4439 domain-containing protein</fullName>
    </recommendedName>
</protein>
<dbReference type="Proteomes" id="UP001165042">
    <property type="component" value="Unassembled WGS sequence"/>
</dbReference>
<comment type="caution">
    <text evidence="3">The sequence shown here is derived from an EMBL/GenBank/DDBJ whole genome shotgun (WGS) entry which is preliminary data.</text>
</comment>
<dbReference type="RefSeq" id="WP_285609502.1">
    <property type="nucleotide sequence ID" value="NZ_BSSD01000002.1"/>
</dbReference>
<dbReference type="CDD" id="cd00657">
    <property type="entry name" value="Ferritin_like"/>
    <property type="match status" value="1"/>
</dbReference>
<dbReference type="Pfam" id="PF14530">
    <property type="entry name" value="DUF4439"/>
    <property type="match status" value="1"/>
</dbReference>
<reference evidence="3" key="1">
    <citation type="submission" date="2023-02" db="EMBL/GenBank/DDBJ databases">
        <title>Actinokineospora globicatena NBRC 15670.</title>
        <authorList>
            <person name="Ichikawa N."/>
            <person name="Sato H."/>
            <person name="Tonouchi N."/>
        </authorList>
    </citation>
    <scope>NUCLEOTIDE SEQUENCE</scope>
    <source>
        <strain evidence="3">NBRC 15670</strain>
    </source>
</reference>
<dbReference type="Gene3D" id="1.20.1260.10">
    <property type="match status" value="1"/>
</dbReference>
<proteinExistence type="predicted"/>
<organism evidence="3 4">
    <name type="scientific">Actinokineospora globicatena</name>
    <dbReference type="NCBI Taxonomy" id="103729"/>
    <lineage>
        <taxon>Bacteria</taxon>
        <taxon>Bacillati</taxon>
        <taxon>Actinomycetota</taxon>
        <taxon>Actinomycetes</taxon>
        <taxon>Pseudonocardiales</taxon>
        <taxon>Pseudonocardiaceae</taxon>
        <taxon>Actinokineospora</taxon>
    </lineage>
</organism>
<evidence type="ECO:0000313" key="3">
    <source>
        <dbReference type="EMBL" id="GLW91013.1"/>
    </source>
</evidence>
<dbReference type="InterPro" id="IPR029447">
    <property type="entry name" value="DUF4439"/>
</dbReference>
<gene>
    <name evidence="3" type="ORF">Aglo03_18290</name>
</gene>
<evidence type="ECO:0000256" key="1">
    <source>
        <dbReference type="SAM" id="MobiDB-lite"/>
    </source>
</evidence>
<evidence type="ECO:0000313" key="4">
    <source>
        <dbReference type="Proteomes" id="UP001165042"/>
    </source>
</evidence>
<feature type="domain" description="DUF4439" evidence="2">
    <location>
        <begin position="37"/>
        <end position="172"/>
    </location>
</feature>
<name>A0A9W6QID5_9PSEU</name>